<name>A0A8D8VZ32_9HEMI</name>
<protein>
    <submittedName>
        <fullName evidence="1">Uncharacterized protein</fullName>
    </submittedName>
</protein>
<evidence type="ECO:0000313" key="1">
    <source>
        <dbReference type="EMBL" id="CAG6641057.1"/>
    </source>
</evidence>
<proteinExistence type="predicted"/>
<dbReference type="EMBL" id="HBUF01115266">
    <property type="protein sequence ID" value="CAG6641057.1"/>
    <property type="molecule type" value="Transcribed_RNA"/>
</dbReference>
<accession>A0A8D8VZ32</accession>
<reference evidence="1" key="1">
    <citation type="submission" date="2021-05" db="EMBL/GenBank/DDBJ databases">
        <authorList>
            <person name="Alioto T."/>
            <person name="Alioto T."/>
            <person name="Gomez Garrido J."/>
        </authorList>
    </citation>
    <scope>NUCLEOTIDE SEQUENCE</scope>
</reference>
<organism evidence="1">
    <name type="scientific">Cacopsylla melanoneura</name>
    <dbReference type="NCBI Taxonomy" id="428564"/>
    <lineage>
        <taxon>Eukaryota</taxon>
        <taxon>Metazoa</taxon>
        <taxon>Ecdysozoa</taxon>
        <taxon>Arthropoda</taxon>
        <taxon>Hexapoda</taxon>
        <taxon>Insecta</taxon>
        <taxon>Pterygota</taxon>
        <taxon>Neoptera</taxon>
        <taxon>Paraneoptera</taxon>
        <taxon>Hemiptera</taxon>
        <taxon>Sternorrhyncha</taxon>
        <taxon>Psylloidea</taxon>
        <taxon>Psyllidae</taxon>
        <taxon>Psyllinae</taxon>
        <taxon>Cacopsylla</taxon>
    </lineage>
</organism>
<sequence>MDAMTIIVNGHFYGRLPRQCMTVNLDGEQKVSVKDMAHMFYTGLFGKTWKISFCLHNASKIVRLSATGLMFEHYGTQKVQPQNDKSKFKLFWRYTKQEVCIKMLYCIVYTIG</sequence>
<dbReference type="AlphaFoldDB" id="A0A8D8VZ32"/>